<feature type="region of interest" description="Disordered" evidence="1">
    <location>
        <begin position="139"/>
        <end position="171"/>
    </location>
</feature>
<gene>
    <name evidence="2" type="ORF">LCOR_04331.1</name>
</gene>
<dbReference type="AlphaFoldDB" id="A0A068RT65"/>
<comment type="caution">
    <text evidence="2">The sequence shown here is derived from an EMBL/GenBank/DDBJ whole genome shotgun (WGS) entry which is preliminary data.</text>
</comment>
<reference evidence="2" key="1">
    <citation type="submission" date="2013-08" db="EMBL/GenBank/DDBJ databases">
        <title>Gene expansion shapes genome architecture in the human pathogen Lichtheimia corymbifera: an evolutionary genomics analysis in the ancient terrestrial Mucorales (Mucoromycotina).</title>
        <authorList>
            <person name="Schwartze V.U."/>
            <person name="Winter S."/>
            <person name="Shelest E."/>
            <person name="Marcet-Houben M."/>
            <person name="Horn F."/>
            <person name="Wehner S."/>
            <person name="Hoffmann K."/>
            <person name="Riege K."/>
            <person name="Sammeth M."/>
            <person name="Nowrousian M."/>
            <person name="Valiante V."/>
            <person name="Linde J."/>
            <person name="Jacobsen I.D."/>
            <person name="Marz M."/>
            <person name="Brakhage A.A."/>
            <person name="Gabaldon T."/>
            <person name="Bocker S."/>
            <person name="Voigt K."/>
        </authorList>
    </citation>
    <scope>NUCLEOTIDE SEQUENCE [LARGE SCALE GENOMIC DNA]</scope>
    <source>
        <strain evidence="2">FSU 9682</strain>
    </source>
</reference>
<dbReference type="VEuPathDB" id="FungiDB:LCOR_04331.1"/>
<evidence type="ECO:0000313" key="2">
    <source>
        <dbReference type="EMBL" id="CDH52900.1"/>
    </source>
</evidence>
<dbReference type="OrthoDB" id="2283460at2759"/>
<proteinExistence type="predicted"/>
<feature type="region of interest" description="Disordered" evidence="1">
    <location>
        <begin position="27"/>
        <end position="127"/>
    </location>
</feature>
<dbReference type="Proteomes" id="UP000027586">
    <property type="component" value="Unassembled WGS sequence"/>
</dbReference>
<organism evidence="2 3">
    <name type="scientific">Lichtheimia corymbifera JMRC:FSU:9682</name>
    <dbReference type="NCBI Taxonomy" id="1263082"/>
    <lineage>
        <taxon>Eukaryota</taxon>
        <taxon>Fungi</taxon>
        <taxon>Fungi incertae sedis</taxon>
        <taxon>Mucoromycota</taxon>
        <taxon>Mucoromycotina</taxon>
        <taxon>Mucoromycetes</taxon>
        <taxon>Mucorales</taxon>
        <taxon>Lichtheimiaceae</taxon>
        <taxon>Lichtheimia</taxon>
    </lineage>
</organism>
<protein>
    <submittedName>
        <fullName evidence="2">Uncharacterized protein</fullName>
    </submittedName>
</protein>
<accession>A0A068RT65</accession>
<sequence>MLECNLKAASKNSDTNGCYKDCMNDYWPQPYAATPADAVHDDNDIPGPPAEAAAAVANMEEQEEDIEEENEEQEETQPENLDSPDDDEEEAVEEESDDLDNAIDRVAEPDQVSNQEVTQEDDQAASDKDNFVLVAAAAQEGDSSTVEEAYHKDDNDDHHDSHQQPTSMKGGHPVATVTAYTTSHVTVMPDGQPLPTSGHGVPNTSGGASHKLVALFSITLPMLIGGCMLSLFI</sequence>
<name>A0A068RT65_9FUNG</name>
<keyword evidence="3" id="KW-1185">Reference proteome</keyword>
<evidence type="ECO:0000313" key="3">
    <source>
        <dbReference type="Proteomes" id="UP000027586"/>
    </source>
</evidence>
<feature type="compositionally biased region" description="Acidic residues" evidence="1">
    <location>
        <begin position="60"/>
        <end position="101"/>
    </location>
</feature>
<dbReference type="EMBL" id="CBTN010000015">
    <property type="protein sequence ID" value="CDH52900.1"/>
    <property type="molecule type" value="Genomic_DNA"/>
</dbReference>
<feature type="compositionally biased region" description="Basic and acidic residues" evidence="1">
    <location>
        <begin position="148"/>
        <end position="162"/>
    </location>
</feature>
<feature type="compositionally biased region" description="Low complexity" evidence="1">
    <location>
        <begin position="50"/>
        <end position="59"/>
    </location>
</feature>
<evidence type="ECO:0000256" key="1">
    <source>
        <dbReference type="SAM" id="MobiDB-lite"/>
    </source>
</evidence>